<reference evidence="1" key="1">
    <citation type="submission" date="2021-06" db="EMBL/GenBank/DDBJ databases">
        <authorList>
            <person name="Kallberg Y."/>
            <person name="Tangrot J."/>
            <person name="Rosling A."/>
        </authorList>
    </citation>
    <scope>NUCLEOTIDE SEQUENCE</scope>
    <source>
        <strain evidence="1">MA461A</strain>
    </source>
</reference>
<gene>
    <name evidence="1" type="ORF">RPERSI_LOCUS5455</name>
</gene>
<accession>A0ACA9MHD6</accession>
<organism evidence="1 2">
    <name type="scientific">Racocetra persica</name>
    <dbReference type="NCBI Taxonomy" id="160502"/>
    <lineage>
        <taxon>Eukaryota</taxon>
        <taxon>Fungi</taxon>
        <taxon>Fungi incertae sedis</taxon>
        <taxon>Mucoromycota</taxon>
        <taxon>Glomeromycotina</taxon>
        <taxon>Glomeromycetes</taxon>
        <taxon>Diversisporales</taxon>
        <taxon>Gigasporaceae</taxon>
        <taxon>Racocetra</taxon>
    </lineage>
</organism>
<proteinExistence type="predicted"/>
<protein>
    <submittedName>
        <fullName evidence="1">18299_t:CDS:1</fullName>
    </submittedName>
</protein>
<evidence type="ECO:0000313" key="1">
    <source>
        <dbReference type="EMBL" id="CAG8588901.1"/>
    </source>
</evidence>
<dbReference type="Proteomes" id="UP000789920">
    <property type="component" value="Unassembled WGS sequence"/>
</dbReference>
<dbReference type="EMBL" id="CAJVQC010008156">
    <property type="protein sequence ID" value="CAG8588901.1"/>
    <property type="molecule type" value="Genomic_DNA"/>
</dbReference>
<name>A0ACA9MHD6_9GLOM</name>
<keyword evidence="2" id="KW-1185">Reference proteome</keyword>
<sequence>MAAPVRTIQRKALGRGAVIGSLYDATKDIFCKTSILKTELPPNSINRIYVPNTSITYECEDSYLDKFKNLEVESQLRISVLLGLVALDGSGKYLDDIKTSCRSVKGTLVYKMTSVEETLDIYHENVKPCISMDAFNTPEATHVVIGIKWGAAVVTSFEHEDTNKEKRSQVGGELKDNLKKMLSSISAGAGVHVNVEKGSYNTINRFSIKLLGDIIPHKIPQSFEDARELLSKLPSYIKKYNNGKGVPIEYSLYPLSELSKILLQNSYIDRMIIDLSEETIQRVDRIFIDLFKSKQELNDLYNDAKSIASFIPDELFDEINKHVQEVNLEETRFRRKLSECLINIRSGKDNLNELENNIKEFQQSNLSETSITSFIKKYKSEPSKFFIVDPTICSGADRLNHPVIHHYINGRLNSSDYYNDKKKLFTSNIIKFNTLPSIKPNNHPNKNERLRVPCPRSLTDDCSCLKCEWICIRCEQYIEYGYNKHLYCECGESKIDYCKFKCSSSRHTGGYILYDQNKLVDFLPSVAPREEINILLLGETGTGKSTFINAFANYFKFNSLEDAISGELDILITSKFTITNEDYDMKLITVVSEEEDENEVIDCVGMSSTQQCGIYVFHADENKVIRLIDTPGIGDTRGIEYDKKNFENILKNISQHDHLDGICILLKPNDSRLNIIFRFCIHELLSHLHKSAKDNIVFCFTNTRGTFFCPGDTLPVLKKQLQELERKSGIEMTICKNTSYCFDNDSFRFLAAIKNGVSYSDKTKENYALSWENSVKESVRLLQYIIDRTPHKINDTISLNNARQTVMMLCEPLAEIDRNIQENIAEVNKLKKEIQKADITDEELRSKLYIPRIELKTISLERPRVTCTNIICQKQSIDISMGNCHVKWKTLNTFMLKYNGSMMFGKCKSCDCPAKSHKTNFYKSISKYSKKIDENIENKISENKINQIDKLEHIEMLQEQINQLKEQQNTVNEIAIQFTQFLMQNAIAAFNDAYVEYLDYIIHLEREKYNTFKDYNHKILEGLEEIKIKYDERVNILKKKIENNDPSSCTLSSEDIFKLEQQLYSLPSIGQYLQAIKKEEEIAFRYRERHYKLHRNVLNALTKIFKNS</sequence>
<evidence type="ECO:0000313" key="2">
    <source>
        <dbReference type="Proteomes" id="UP000789920"/>
    </source>
</evidence>
<comment type="caution">
    <text evidence="1">The sequence shown here is derived from an EMBL/GenBank/DDBJ whole genome shotgun (WGS) entry which is preliminary data.</text>
</comment>